<dbReference type="Proteomes" id="UP001190700">
    <property type="component" value="Unassembled WGS sequence"/>
</dbReference>
<accession>A0AAE0CGD1</accession>
<keyword evidence="3" id="KW-1185">Reference proteome</keyword>
<protein>
    <submittedName>
        <fullName evidence="2">Uncharacterized protein</fullName>
    </submittedName>
</protein>
<sequence length="86" mass="9484">MGFTLGPHLAFLMRALVPRTCQRVLISDLGSDADSLTAPPQGDREKESKKRMPMQARKVQVARRAKAAVKAKATGKNFKGRKAYTK</sequence>
<evidence type="ECO:0000256" key="1">
    <source>
        <dbReference type="SAM" id="MobiDB-lite"/>
    </source>
</evidence>
<dbReference type="AlphaFoldDB" id="A0AAE0CGD1"/>
<reference evidence="2 3" key="1">
    <citation type="journal article" date="2015" name="Genome Biol. Evol.">
        <title>Comparative Genomics of a Bacterivorous Green Alga Reveals Evolutionary Causalities and Consequences of Phago-Mixotrophic Mode of Nutrition.</title>
        <authorList>
            <person name="Burns J.A."/>
            <person name="Paasch A."/>
            <person name="Narechania A."/>
            <person name="Kim E."/>
        </authorList>
    </citation>
    <scope>NUCLEOTIDE SEQUENCE [LARGE SCALE GENOMIC DNA]</scope>
    <source>
        <strain evidence="2 3">PLY_AMNH</strain>
    </source>
</reference>
<proteinExistence type="predicted"/>
<evidence type="ECO:0000313" key="2">
    <source>
        <dbReference type="EMBL" id="KAK3253893.1"/>
    </source>
</evidence>
<evidence type="ECO:0000313" key="3">
    <source>
        <dbReference type="Proteomes" id="UP001190700"/>
    </source>
</evidence>
<name>A0AAE0CGD1_9CHLO</name>
<feature type="region of interest" description="Disordered" evidence="1">
    <location>
        <begin position="31"/>
        <end position="58"/>
    </location>
</feature>
<dbReference type="EMBL" id="LGRX02024578">
    <property type="protein sequence ID" value="KAK3253893.1"/>
    <property type="molecule type" value="Genomic_DNA"/>
</dbReference>
<organism evidence="2 3">
    <name type="scientific">Cymbomonas tetramitiformis</name>
    <dbReference type="NCBI Taxonomy" id="36881"/>
    <lineage>
        <taxon>Eukaryota</taxon>
        <taxon>Viridiplantae</taxon>
        <taxon>Chlorophyta</taxon>
        <taxon>Pyramimonadophyceae</taxon>
        <taxon>Pyramimonadales</taxon>
        <taxon>Pyramimonadaceae</taxon>
        <taxon>Cymbomonas</taxon>
    </lineage>
</organism>
<comment type="caution">
    <text evidence="2">The sequence shown here is derived from an EMBL/GenBank/DDBJ whole genome shotgun (WGS) entry which is preliminary data.</text>
</comment>
<gene>
    <name evidence="2" type="ORF">CYMTET_36871</name>
</gene>